<dbReference type="AlphaFoldDB" id="G3IWS4"/>
<keyword evidence="3" id="KW-1185">Reference proteome</keyword>
<name>G3IWS4_METTV</name>
<dbReference type="SUPFAM" id="SSF53474">
    <property type="entry name" value="alpha/beta-Hydrolases"/>
    <property type="match status" value="1"/>
</dbReference>
<dbReference type="Proteomes" id="UP000004664">
    <property type="component" value="Unassembled WGS sequence"/>
</dbReference>
<dbReference type="OrthoDB" id="2004167at2"/>
<dbReference type="Gene3D" id="3.40.50.300">
    <property type="entry name" value="P-loop containing nucleotide triphosphate hydrolases"/>
    <property type="match status" value="1"/>
</dbReference>
<protein>
    <recommendedName>
        <fullName evidence="1">DUF7379 domain-containing protein</fullName>
    </recommendedName>
</protein>
<evidence type="ECO:0000313" key="2">
    <source>
        <dbReference type="EMBL" id="EGW23133.1"/>
    </source>
</evidence>
<dbReference type="EMBL" id="JH109152">
    <property type="protein sequence ID" value="EGW23133.1"/>
    <property type="molecule type" value="Genomic_DNA"/>
</dbReference>
<dbReference type="Gene3D" id="3.40.50.1820">
    <property type="entry name" value="alpha/beta hydrolase"/>
    <property type="match status" value="1"/>
</dbReference>
<dbReference type="InterPro" id="IPR027417">
    <property type="entry name" value="P-loop_NTPase"/>
</dbReference>
<dbReference type="eggNOG" id="COG1075">
    <property type="taxonomic scope" value="Bacteria"/>
</dbReference>
<dbReference type="HOGENOM" id="CLU_743563_0_0_6"/>
<organism evidence="2 3">
    <name type="scientific">Methylobacter tundripaludum (strain ATCC BAA-1195 / DSM 17260 / SV96)</name>
    <dbReference type="NCBI Taxonomy" id="697282"/>
    <lineage>
        <taxon>Bacteria</taxon>
        <taxon>Pseudomonadati</taxon>
        <taxon>Pseudomonadota</taxon>
        <taxon>Gammaproteobacteria</taxon>
        <taxon>Methylococcales</taxon>
        <taxon>Methylococcaceae</taxon>
        <taxon>Methylobacter</taxon>
    </lineage>
</organism>
<accession>G3IWS4</accession>
<proteinExistence type="predicted"/>
<dbReference type="SUPFAM" id="SSF52540">
    <property type="entry name" value="P-loop containing nucleoside triphosphate hydrolases"/>
    <property type="match status" value="1"/>
</dbReference>
<feature type="domain" description="DUF7379" evidence="1">
    <location>
        <begin position="5"/>
        <end position="120"/>
    </location>
</feature>
<sequence>MKKLVLFIHGLGGTADSTWQKFPALIRADIKLTELYDVETFEYDTGAVGSKPSLATCAVMLKTEIESRYLDYSDIALIAHSQGGLVARYYIAERLISGQPLRVSHLLTFATPHQGSGWASLLKHVPFTSQQSEDLNPNSQFLQALGVAWGQANADRRVLTKYVVAANDAIVGQVSAMGSWNPDYEVVGGVGHIAVVKPGTPDDTSFLIAKKFLLEDGMRPGGMDADYRVPLLRFNYVNSVESTRFIYSARVLPFIGRDADINILADFLGGPEQPFRWMVMHGSGGVGKSRLALELCLAVRNEWYAGFLPQDGQEPDWGRWQPLLPTLIVIDYAARDTERTGRLLRALAGRGAADGTLRLAAPVSSNAKVIRK</sequence>
<evidence type="ECO:0000313" key="3">
    <source>
        <dbReference type="Proteomes" id="UP000004664"/>
    </source>
</evidence>
<dbReference type="STRING" id="697282.Mettu_1973"/>
<reference evidence="2 3" key="1">
    <citation type="submission" date="2011-06" db="EMBL/GenBank/DDBJ databases">
        <title>Genomic sequence of Methylobacter tundripaludum SV96.</title>
        <authorList>
            <consortium name="US DOE Joint Genome Institute"/>
            <person name="Lucas S."/>
            <person name="Han J."/>
            <person name="Lapidus A."/>
            <person name="Cheng J.-F."/>
            <person name="Goodwin L."/>
            <person name="Pitluck S."/>
            <person name="Held B."/>
            <person name="Detter J.C."/>
            <person name="Han C."/>
            <person name="Tapia R."/>
            <person name="Land M."/>
            <person name="Hauser L."/>
            <person name="Kyrpides N."/>
            <person name="Ivanova N."/>
            <person name="Ovchinnikova G."/>
            <person name="Pagani I."/>
            <person name="Klotz M.G."/>
            <person name="Dispirito A.A."/>
            <person name="Murrell J.C."/>
            <person name="Dunfield P."/>
            <person name="Kalyuzhnaya M.G."/>
            <person name="Svenning M."/>
            <person name="Trotsenko Y.A."/>
            <person name="Stein L.Y."/>
            <person name="Woyke T."/>
        </authorList>
    </citation>
    <scope>NUCLEOTIDE SEQUENCE [LARGE SCALE GENOMIC DNA]</scope>
    <source>
        <strain evidence="3">ATCC BAA-1195 / DSM 17260 / SV96</strain>
    </source>
</reference>
<dbReference type="InterPro" id="IPR055803">
    <property type="entry name" value="DUF7379"/>
</dbReference>
<dbReference type="RefSeq" id="WP_006891238.1">
    <property type="nucleotide sequence ID" value="NZ_JH109152.1"/>
</dbReference>
<evidence type="ECO:0000259" key="1">
    <source>
        <dbReference type="Pfam" id="PF24096"/>
    </source>
</evidence>
<dbReference type="Pfam" id="PF24096">
    <property type="entry name" value="DUF7379"/>
    <property type="match status" value="1"/>
</dbReference>
<gene>
    <name evidence="2" type="ORF">Mettu_1973</name>
</gene>
<dbReference type="InterPro" id="IPR029058">
    <property type="entry name" value="AB_hydrolase_fold"/>
</dbReference>